<feature type="domain" description="SpoVT-AbrB" evidence="2">
    <location>
        <begin position="2"/>
        <end position="47"/>
    </location>
</feature>
<evidence type="ECO:0000256" key="1">
    <source>
        <dbReference type="PROSITE-ProRule" id="PRU01076"/>
    </source>
</evidence>
<dbReference type="EMBL" id="MFBD01000010">
    <property type="protein sequence ID" value="OGD89163.1"/>
    <property type="molecule type" value="Genomic_DNA"/>
</dbReference>
<proteinExistence type="predicted"/>
<protein>
    <recommendedName>
        <fullName evidence="2">SpoVT-AbrB domain-containing protein</fullName>
    </recommendedName>
</protein>
<name>A0A1F5GBA4_9BACT</name>
<comment type="caution">
    <text evidence="3">The sequence shown here is derived from an EMBL/GenBank/DDBJ whole genome shotgun (WGS) entry which is preliminary data.</text>
</comment>
<dbReference type="AlphaFoldDB" id="A0A1F5GBA4"/>
<dbReference type="GO" id="GO:0003677">
    <property type="term" value="F:DNA binding"/>
    <property type="evidence" value="ECO:0007669"/>
    <property type="project" value="UniProtKB-UniRule"/>
</dbReference>
<gene>
    <name evidence="3" type="ORF">A3D04_03515</name>
</gene>
<dbReference type="InterPro" id="IPR007159">
    <property type="entry name" value="SpoVT-AbrB_dom"/>
</dbReference>
<accession>A0A1F5GBA4</accession>
<dbReference type="SUPFAM" id="SSF89447">
    <property type="entry name" value="AbrB/MazE/MraZ-like"/>
    <property type="match status" value="1"/>
</dbReference>
<evidence type="ECO:0000313" key="3">
    <source>
        <dbReference type="EMBL" id="OGD89163.1"/>
    </source>
</evidence>
<organism evidence="3 4">
    <name type="scientific">Candidatus Curtissbacteria bacterium RIFCSPHIGHO2_02_FULL_40_16b</name>
    <dbReference type="NCBI Taxonomy" id="1797714"/>
    <lineage>
        <taxon>Bacteria</taxon>
        <taxon>Candidatus Curtissiibacteriota</taxon>
    </lineage>
</organism>
<dbReference type="Gene3D" id="2.10.260.10">
    <property type="match status" value="1"/>
</dbReference>
<sequence length="85" mass="9548">MQYTTTITQKGQATIPAPIRKSLGIKPKSKITFELSGKKATILPVKDFLLLKGSLKSDKKFDIEAMDKAVERQIVNEYAQKAPRR</sequence>
<dbReference type="SMART" id="SM00966">
    <property type="entry name" value="SpoVT_AbrB"/>
    <property type="match status" value="1"/>
</dbReference>
<evidence type="ECO:0000259" key="2">
    <source>
        <dbReference type="PROSITE" id="PS51740"/>
    </source>
</evidence>
<dbReference type="NCBIfam" id="TIGR01439">
    <property type="entry name" value="lp_hng_hel_AbrB"/>
    <property type="match status" value="1"/>
</dbReference>
<dbReference type="InterPro" id="IPR037914">
    <property type="entry name" value="SpoVT-AbrB_sf"/>
</dbReference>
<keyword evidence="1" id="KW-0238">DNA-binding</keyword>
<reference evidence="3 4" key="1">
    <citation type="journal article" date="2016" name="Nat. Commun.">
        <title>Thousands of microbial genomes shed light on interconnected biogeochemical processes in an aquifer system.</title>
        <authorList>
            <person name="Anantharaman K."/>
            <person name="Brown C.T."/>
            <person name="Hug L.A."/>
            <person name="Sharon I."/>
            <person name="Castelle C.J."/>
            <person name="Probst A.J."/>
            <person name="Thomas B.C."/>
            <person name="Singh A."/>
            <person name="Wilkins M.J."/>
            <person name="Karaoz U."/>
            <person name="Brodie E.L."/>
            <person name="Williams K.H."/>
            <person name="Hubbard S.S."/>
            <person name="Banfield J.F."/>
        </authorList>
    </citation>
    <scope>NUCLEOTIDE SEQUENCE [LARGE SCALE GENOMIC DNA]</scope>
</reference>
<dbReference type="PROSITE" id="PS51740">
    <property type="entry name" value="SPOVT_ABRB"/>
    <property type="match status" value="1"/>
</dbReference>
<dbReference type="Pfam" id="PF04014">
    <property type="entry name" value="MazE_antitoxin"/>
    <property type="match status" value="1"/>
</dbReference>
<evidence type="ECO:0000313" key="4">
    <source>
        <dbReference type="Proteomes" id="UP000177369"/>
    </source>
</evidence>
<dbReference type="Proteomes" id="UP000177369">
    <property type="component" value="Unassembled WGS sequence"/>
</dbReference>
<dbReference type="STRING" id="1797714.A3D04_03515"/>